<organism evidence="2 3">
    <name type="scientific">Pristionchus mayeri</name>
    <dbReference type="NCBI Taxonomy" id="1317129"/>
    <lineage>
        <taxon>Eukaryota</taxon>
        <taxon>Metazoa</taxon>
        <taxon>Ecdysozoa</taxon>
        <taxon>Nematoda</taxon>
        <taxon>Chromadorea</taxon>
        <taxon>Rhabditida</taxon>
        <taxon>Rhabditina</taxon>
        <taxon>Diplogasteromorpha</taxon>
        <taxon>Diplogasteroidea</taxon>
        <taxon>Neodiplogasteridae</taxon>
        <taxon>Pristionchus</taxon>
    </lineage>
</organism>
<feature type="region of interest" description="Disordered" evidence="1">
    <location>
        <begin position="23"/>
        <end position="54"/>
    </location>
</feature>
<evidence type="ECO:0000313" key="2">
    <source>
        <dbReference type="EMBL" id="GMR32580.1"/>
    </source>
</evidence>
<gene>
    <name evidence="2" type="ORF">PMAYCL1PPCAC_02775</name>
</gene>
<feature type="non-terminal residue" evidence="2">
    <location>
        <position position="1"/>
    </location>
</feature>
<evidence type="ECO:0000313" key="3">
    <source>
        <dbReference type="Proteomes" id="UP001328107"/>
    </source>
</evidence>
<evidence type="ECO:0000256" key="1">
    <source>
        <dbReference type="SAM" id="MobiDB-lite"/>
    </source>
</evidence>
<sequence length="154" mass="17283">GDLSAYLPLPLLSMASSLESSRFPMVDPAKSSSHQQSKESPRSKSPSSYLEKSIRANPNDPFAWHLMGVHCMTKQSIDEGFRCFSRAEQIKVGFSASNQYYLGLCHKEKGNREDSMRMLSSALSLPARNAVDKKGQKLARILLEQMKREEKDSK</sequence>
<dbReference type="SUPFAM" id="SSF48452">
    <property type="entry name" value="TPR-like"/>
    <property type="match status" value="1"/>
</dbReference>
<reference evidence="3" key="1">
    <citation type="submission" date="2022-10" db="EMBL/GenBank/DDBJ databases">
        <title>Genome assembly of Pristionchus species.</title>
        <authorList>
            <person name="Yoshida K."/>
            <person name="Sommer R.J."/>
        </authorList>
    </citation>
    <scope>NUCLEOTIDE SEQUENCE [LARGE SCALE GENOMIC DNA]</scope>
    <source>
        <strain evidence="3">RS5460</strain>
    </source>
</reference>
<proteinExistence type="predicted"/>
<accession>A0AAN4Z8R8</accession>
<keyword evidence="3" id="KW-1185">Reference proteome</keyword>
<protein>
    <submittedName>
        <fullName evidence="2">Uncharacterized protein</fullName>
    </submittedName>
</protein>
<name>A0AAN4Z8R8_9BILA</name>
<dbReference type="AlphaFoldDB" id="A0AAN4Z8R8"/>
<dbReference type="Gene3D" id="1.25.40.10">
    <property type="entry name" value="Tetratricopeptide repeat domain"/>
    <property type="match status" value="1"/>
</dbReference>
<dbReference type="InterPro" id="IPR011990">
    <property type="entry name" value="TPR-like_helical_dom_sf"/>
</dbReference>
<comment type="caution">
    <text evidence="2">The sequence shown here is derived from an EMBL/GenBank/DDBJ whole genome shotgun (WGS) entry which is preliminary data.</text>
</comment>
<dbReference type="EMBL" id="BTRK01000001">
    <property type="protein sequence ID" value="GMR32580.1"/>
    <property type="molecule type" value="Genomic_DNA"/>
</dbReference>
<dbReference type="Proteomes" id="UP001328107">
    <property type="component" value="Unassembled WGS sequence"/>
</dbReference>